<dbReference type="AlphaFoldDB" id="A0A7E4VQU6"/>
<feature type="region of interest" description="Disordered" evidence="1">
    <location>
        <begin position="34"/>
        <end position="57"/>
    </location>
</feature>
<organism evidence="2 3">
    <name type="scientific">Panagrellus redivivus</name>
    <name type="common">Microworm</name>
    <dbReference type="NCBI Taxonomy" id="6233"/>
    <lineage>
        <taxon>Eukaryota</taxon>
        <taxon>Metazoa</taxon>
        <taxon>Ecdysozoa</taxon>
        <taxon>Nematoda</taxon>
        <taxon>Chromadorea</taxon>
        <taxon>Rhabditida</taxon>
        <taxon>Tylenchina</taxon>
        <taxon>Panagrolaimomorpha</taxon>
        <taxon>Panagrolaimoidea</taxon>
        <taxon>Panagrolaimidae</taxon>
        <taxon>Panagrellus</taxon>
    </lineage>
</organism>
<sequence length="94" mass="10564">MVFSFTVVLHFYFSHSTHFKFCAKSNLVSFPGVTKSSPKAMKSTTMGRFGPSSRHPTTVIPSATRVPSLPSLVINFIHPKLRHLIAFHIRRPDP</sequence>
<feature type="compositionally biased region" description="Polar residues" evidence="1">
    <location>
        <begin position="34"/>
        <end position="46"/>
    </location>
</feature>
<evidence type="ECO:0000256" key="1">
    <source>
        <dbReference type="SAM" id="MobiDB-lite"/>
    </source>
</evidence>
<dbReference type="WBParaSite" id="Pan_g23517.t1">
    <property type="protein sequence ID" value="Pan_g23517.t1"/>
    <property type="gene ID" value="Pan_g23517"/>
</dbReference>
<proteinExistence type="predicted"/>
<accession>A0A7E4VQU6</accession>
<evidence type="ECO:0000313" key="2">
    <source>
        <dbReference type="Proteomes" id="UP000492821"/>
    </source>
</evidence>
<reference evidence="3" key="2">
    <citation type="submission" date="2020-10" db="UniProtKB">
        <authorList>
            <consortium name="WormBaseParasite"/>
        </authorList>
    </citation>
    <scope>IDENTIFICATION</scope>
</reference>
<keyword evidence="2" id="KW-1185">Reference proteome</keyword>
<dbReference type="Proteomes" id="UP000492821">
    <property type="component" value="Unassembled WGS sequence"/>
</dbReference>
<name>A0A7E4VQU6_PANRE</name>
<protein>
    <submittedName>
        <fullName evidence="3">Secreted protein</fullName>
    </submittedName>
</protein>
<evidence type="ECO:0000313" key="3">
    <source>
        <dbReference type="WBParaSite" id="Pan_g23517.t1"/>
    </source>
</evidence>
<reference evidence="2" key="1">
    <citation type="journal article" date="2013" name="Genetics">
        <title>The draft genome and transcriptome of Panagrellus redivivus are shaped by the harsh demands of a free-living lifestyle.</title>
        <authorList>
            <person name="Srinivasan J."/>
            <person name="Dillman A.R."/>
            <person name="Macchietto M.G."/>
            <person name="Heikkinen L."/>
            <person name="Lakso M."/>
            <person name="Fracchia K.M."/>
            <person name="Antoshechkin I."/>
            <person name="Mortazavi A."/>
            <person name="Wong G."/>
            <person name="Sternberg P.W."/>
        </authorList>
    </citation>
    <scope>NUCLEOTIDE SEQUENCE [LARGE SCALE GENOMIC DNA]</scope>
    <source>
        <strain evidence="2">MT8872</strain>
    </source>
</reference>